<dbReference type="PANTHER" id="PTHR10629:SF52">
    <property type="entry name" value="DNA (CYTOSINE-5)-METHYLTRANSFERASE 1"/>
    <property type="match status" value="1"/>
</dbReference>
<name>A0ABW5MQC7_9FLAO</name>
<keyword evidence="2 6" id="KW-0808">Transferase</keyword>
<dbReference type="PANTHER" id="PTHR10629">
    <property type="entry name" value="CYTOSINE-SPECIFIC METHYLTRANSFERASE"/>
    <property type="match status" value="1"/>
</dbReference>
<proteinExistence type="inferred from homology"/>
<dbReference type="EC" id="2.1.1.37" evidence="8"/>
<evidence type="ECO:0000256" key="5">
    <source>
        <dbReference type="ARBA" id="ARBA00047422"/>
    </source>
</evidence>
<dbReference type="NCBIfam" id="TIGR00675">
    <property type="entry name" value="dcm"/>
    <property type="match status" value="1"/>
</dbReference>
<dbReference type="PROSITE" id="PS00094">
    <property type="entry name" value="C5_MTASE_1"/>
    <property type="match status" value="1"/>
</dbReference>
<comment type="catalytic activity">
    <reaction evidence="5 8">
        <text>a 2'-deoxycytidine in DNA + S-adenosyl-L-methionine = a 5-methyl-2'-deoxycytidine in DNA + S-adenosyl-L-homocysteine + H(+)</text>
        <dbReference type="Rhea" id="RHEA:13681"/>
        <dbReference type="Rhea" id="RHEA-COMP:11369"/>
        <dbReference type="Rhea" id="RHEA-COMP:11370"/>
        <dbReference type="ChEBI" id="CHEBI:15378"/>
        <dbReference type="ChEBI" id="CHEBI:57856"/>
        <dbReference type="ChEBI" id="CHEBI:59789"/>
        <dbReference type="ChEBI" id="CHEBI:85452"/>
        <dbReference type="ChEBI" id="CHEBI:85454"/>
        <dbReference type="EC" id="2.1.1.37"/>
    </reaction>
</comment>
<keyword evidence="10" id="KW-1185">Reference proteome</keyword>
<evidence type="ECO:0000313" key="9">
    <source>
        <dbReference type="EMBL" id="MFD2585560.1"/>
    </source>
</evidence>
<sequence>MNFIDLFSGAGGLSEGFLQAGFNPIAHVEIDENACKTLETRLVYHKLKEENNLERYYDYLQSKISRVDFIEKYGDKSLSESVLNIGIGGENNSTIFKKIDELAGANEIDLVVGGPPCQAYSLVGRARDKDGMKNDPRNHLYKEYAKFLRYYKPKVFVFENVMGLITADKGKYFKNMKSYFKRIGYELDYSVQNSADFGVLQKRKRIILIGWKKDSGFNYPEFVKSNWNWKVEDLLKDLKKLRPGEQKNLTKYVGDSSEYLKIFKLRNGVDFVTQHIARPHNTRDLAIYKIAIKKWLEKEERLKYPDLPKKLKTHKNESSFLDRYKVVDPKGLSHTMVAHIAKDGHHYIYPDMKQIRSLSVREAARIQSFSDDYFFEGGRSAAFRQIGNAVPPLMALKIAEGIKGEFE</sequence>
<accession>A0ABW5MQC7</accession>
<gene>
    <name evidence="9" type="ORF">ACFSQJ_01385</name>
</gene>
<dbReference type="PROSITE" id="PS51679">
    <property type="entry name" value="SAM_MT_C5"/>
    <property type="match status" value="1"/>
</dbReference>
<reference evidence="10" key="1">
    <citation type="journal article" date="2019" name="Int. J. Syst. Evol. Microbiol.">
        <title>The Global Catalogue of Microorganisms (GCM) 10K type strain sequencing project: providing services to taxonomists for standard genome sequencing and annotation.</title>
        <authorList>
            <consortium name="The Broad Institute Genomics Platform"/>
            <consortium name="The Broad Institute Genome Sequencing Center for Infectious Disease"/>
            <person name="Wu L."/>
            <person name="Ma J."/>
        </authorList>
    </citation>
    <scope>NUCLEOTIDE SEQUENCE [LARGE SCALE GENOMIC DNA]</scope>
    <source>
        <strain evidence="10">KCTC 52368</strain>
    </source>
</reference>
<dbReference type="InterPro" id="IPR018117">
    <property type="entry name" value="C5_DNA_meth_AS"/>
</dbReference>
<dbReference type="InterPro" id="IPR001525">
    <property type="entry name" value="C5_MeTfrase"/>
</dbReference>
<dbReference type="RefSeq" id="WP_377764961.1">
    <property type="nucleotide sequence ID" value="NZ_JBHULB010000005.1"/>
</dbReference>
<evidence type="ECO:0000256" key="8">
    <source>
        <dbReference type="RuleBase" id="RU000417"/>
    </source>
</evidence>
<dbReference type="SUPFAM" id="SSF53335">
    <property type="entry name" value="S-adenosyl-L-methionine-dependent methyltransferases"/>
    <property type="match status" value="1"/>
</dbReference>
<dbReference type="Gene3D" id="3.90.120.10">
    <property type="entry name" value="DNA Methylase, subunit A, domain 2"/>
    <property type="match status" value="1"/>
</dbReference>
<dbReference type="GO" id="GO:0003886">
    <property type="term" value="F:DNA (cytosine-5-)-methyltransferase activity"/>
    <property type="evidence" value="ECO:0007669"/>
    <property type="project" value="UniProtKB-EC"/>
</dbReference>
<evidence type="ECO:0000256" key="3">
    <source>
        <dbReference type="ARBA" id="ARBA00022691"/>
    </source>
</evidence>
<organism evidence="9 10">
    <name type="scientific">Croceitalea marina</name>
    <dbReference type="NCBI Taxonomy" id="1775166"/>
    <lineage>
        <taxon>Bacteria</taxon>
        <taxon>Pseudomonadati</taxon>
        <taxon>Bacteroidota</taxon>
        <taxon>Flavobacteriia</taxon>
        <taxon>Flavobacteriales</taxon>
        <taxon>Flavobacteriaceae</taxon>
        <taxon>Croceitalea</taxon>
    </lineage>
</organism>
<comment type="similarity">
    <text evidence="6 7">Belongs to the class I-like SAM-binding methyltransferase superfamily. C5-methyltransferase family.</text>
</comment>
<evidence type="ECO:0000256" key="4">
    <source>
        <dbReference type="ARBA" id="ARBA00022747"/>
    </source>
</evidence>
<evidence type="ECO:0000256" key="6">
    <source>
        <dbReference type="PROSITE-ProRule" id="PRU01016"/>
    </source>
</evidence>
<dbReference type="PRINTS" id="PR00105">
    <property type="entry name" value="C5METTRFRASE"/>
</dbReference>
<evidence type="ECO:0000256" key="7">
    <source>
        <dbReference type="RuleBase" id="RU000416"/>
    </source>
</evidence>
<comment type="caution">
    <text evidence="9">The sequence shown here is derived from an EMBL/GenBank/DDBJ whole genome shotgun (WGS) entry which is preliminary data.</text>
</comment>
<keyword evidence="4" id="KW-0680">Restriction system</keyword>
<dbReference type="InterPro" id="IPR029063">
    <property type="entry name" value="SAM-dependent_MTases_sf"/>
</dbReference>
<dbReference type="Pfam" id="PF00145">
    <property type="entry name" value="DNA_methylase"/>
    <property type="match status" value="2"/>
</dbReference>
<dbReference type="Gene3D" id="3.40.50.150">
    <property type="entry name" value="Vaccinia Virus protein VP39"/>
    <property type="match status" value="1"/>
</dbReference>
<dbReference type="EMBL" id="JBHULB010000005">
    <property type="protein sequence ID" value="MFD2585560.1"/>
    <property type="molecule type" value="Genomic_DNA"/>
</dbReference>
<dbReference type="Proteomes" id="UP001597526">
    <property type="component" value="Unassembled WGS sequence"/>
</dbReference>
<keyword evidence="3 6" id="KW-0949">S-adenosyl-L-methionine</keyword>
<dbReference type="InterPro" id="IPR031303">
    <property type="entry name" value="C5_meth_CS"/>
</dbReference>
<feature type="active site" evidence="6">
    <location>
        <position position="117"/>
    </location>
</feature>
<dbReference type="PROSITE" id="PS00095">
    <property type="entry name" value="C5_MTASE_2"/>
    <property type="match status" value="1"/>
</dbReference>
<keyword evidence="1 6" id="KW-0489">Methyltransferase</keyword>
<protein>
    <recommendedName>
        <fullName evidence="8">Cytosine-specific methyltransferase</fullName>
        <ecNumber evidence="8">2.1.1.37</ecNumber>
    </recommendedName>
</protein>
<dbReference type="GO" id="GO:0032259">
    <property type="term" value="P:methylation"/>
    <property type="evidence" value="ECO:0007669"/>
    <property type="project" value="UniProtKB-KW"/>
</dbReference>
<dbReference type="InterPro" id="IPR050390">
    <property type="entry name" value="C5-Methyltransferase"/>
</dbReference>
<evidence type="ECO:0000256" key="1">
    <source>
        <dbReference type="ARBA" id="ARBA00022603"/>
    </source>
</evidence>
<evidence type="ECO:0000256" key="2">
    <source>
        <dbReference type="ARBA" id="ARBA00022679"/>
    </source>
</evidence>
<evidence type="ECO:0000313" key="10">
    <source>
        <dbReference type="Proteomes" id="UP001597526"/>
    </source>
</evidence>